<evidence type="ECO:0000256" key="2">
    <source>
        <dbReference type="SAM" id="MobiDB-lite"/>
    </source>
</evidence>
<dbReference type="EMBL" id="MU007060">
    <property type="protein sequence ID" value="KAF2427425.1"/>
    <property type="molecule type" value="Genomic_DNA"/>
</dbReference>
<dbReference type="Proteomes" id="UP000800235">
    <property type="component" value="Unassembled WGS sequence"/>
</dbReference>
<feature type="compositionally biased region" description="Basic and acidic residues" evidence="2">
    <location>
        <begin position="431"/>
        <end position="441"/>
    </location>
</feature>
<dbReference type="SMART" id="SM00268">
    <property type="entry name" value="ACTIN"/>
    <property type="match status" value="1"/>
</dbReference>
<feature type="compositionally biased region" description="Low complexity" evidence="2">
    <location>
        <begin position="473"/>
        <end position="488"/>
    </location>
</feature>
<feature type="compositionally biased region" description="Polar residues" evidence="2">
    <location>
        <begin position="442"/>
        <end position="454"/>
    </location>
</feature>
<reference evidence="3" key="1">
    <citation type="journal article" date="2020" name="Stud. Mycol.">
        <title>101 Dothideomycetes genomes: a test case for predicting lifestyles and emergence of pathogens.</title>
        <authorList>
            <person name="Haridas S."/>
            <person name="Albert R."/>
            <person name="Binder M."/>
            <person name="Bloem J."/>
            <person name="Labutti K."/>
            <person name="Salamov A."/>
            <person name="Andreopoulos B."/>
            <person name="Baker S."/>
            <person name="Barry K."/>
            <person name="Bills G."/>
            <person name="Bluhm B."/>
            <person name="Cannon C."/>
            <person name="Castanera R."/>
            <person name="Culley D."/>
            <person name="Daum C."/>
            <person name="Ezra D."/>
            <person name="Gonzalez J."/>
            <person name="Henrissat B."/>
            <person name="Kuo A."/>
            <person name="Liang C."/>
            <person name="Lipzen A."/>
            <person name="Lutzoni F."/>
            <person name="Magnuson J."/>
            <person name="Mondo S."/>
            <person name="Nolan M."/>
            <person name="Ohm R."/>
            <person name="Pangilinan J."/>
            <person name="Park H.-J."/>
            <person name="Ramirez L."/>
            <person name="Alfaro M."/>
            <person name="Sun H."/>
            <person name="Tritt A."/>
            <person name="Yoshinaga Y."/>
            <person name="Zwiers L.-H."/>
            <person name="Turgeon B."/>
            <person name="Goodwin S."/>
            <person name="Spatafora J."/>
            <person name="Crous P."/>
            <person name="Grigoriev I."/>
        </authorList>
    </citation>
    <scope>NUCLEOTIDE SEQUENCE</scope>
    <source>
        <strain evidence="3">CBS 130266</strain>
    </source>
</reference>
<accession>A0A9P4NM58</accession>
<dbReference type="OrthoDB" id="337660at2759"/>
<proteinExistence type="inferred from homology"/>
<comment type="similarity">
    <text evidence="1">Belongs to the actin family.</text>
</comment>
<dbReference type="AlphaFoldDB" id="A0A9P4NM58"/>
<dbReference type="Pfam" id="PF00022">
    <property type="entry name" value="Actin"/>
    <property type="match status" value="1"/>
</dbReference>
<dbReference type="InterPro" id="IPR043129">
    <property type="entry name" value="ATPase_NBD"/>
</dbReference>
<evidence type="ECO:0000313" key="3">
    <source>
        <dbReference type="EMBL" id="KAF2427425.1"/>
    </source>
</evidence>
<dbReference type="InterPro" id="IPR004000">
    <property type="entry name" value="Actin"/>
</dbReference>
<feature type="region of interest" description="Disordered" evidence="2">
    <location>
        <begin position="1"/>
        <end position="46"/>
    </location>
</feature>
<feature type="compositionally biased region" description="Polar residues" evidence="2">
    <location>
        <begin position="15"/>
        <end position="45"/>
    </location>
</feature>
<dbReference type="SUPFAM" id="SSF53067">
    <property type="entry name" value="Actin-like ATPase domain"/>
    <property type="match status" value="2"/>
</dbReference>
<feature type="region of interest" description="Disordered" evidence="2">
    <location>
        <begin position="404"/>
        <end position="488"/>
    </location>
</feature>
<dbReference type="Gene3D" id="3.30.420.40">
    <property type="match status" value="2"/>
</dbReference>
<comment type="caution">
    <text evidence="3">The sequence shown here is derived from an EMBL/GenBank/DDBJ whole genome shotgun (WGS) entry which is preliminary data.</text>
</comment>
<dbReference type="Gene3D" id="3.90.640.10">
    <property type="entry name" value="Actin, Chain A, domain 4"/>
    <property type="match status" value="1"/>
</dbReference>
<evidence type="ECO:0000256" key="1">
    <source>
        <dbReference type="RuleBase" id="RU000487"/>
    </source>
</evidence>
<keyword evidence="4" id="KW-1185">Reference proteome</keyword>
<organism evidence="3 4">
    <name type="scientific">Tothia fuscella</name>
    <dbReference type="NCBI Taxonomy" id="1048955"/>
    <lineage>
        <taxon>Eukaryota</taxon>
        <taxon>Fungi</taxon>
        <taxon>Dikarya</taxon>
        <taxon>Ascomycota</taxon>
        <taxon>Pezizomycotina</taxon>
        <taxon>Dothideomycetes</taxon>
        <taxon>Pleosporomycetidae</taxon>
        <taxon>Venturiales</taxon>
        <taxon>Cylindrosympodiaceae</taxon>
        <taxon>Tothia</taxon>
    </lineage>
</organism>
<evidence type="ECO:0000313" key="4">
    <source>
        <dbReference type="Proteomes" id="UP000800235"/>
    </source>
</evidence>
<sequence length="544" mass="60309">MSSQTPSQDLRKASLTASRNARPSAHTIQHSDPTRSPHTPLSRSVSGLYGSPGSSFRVDEDNLLIFDFGSRYLRAGFAGEPAPRCEIGYGPDSWRRVGDYRQWDLGCYPGGKGNRDGEDWGREYELWRLLEWEGGEMGVVEDRVERLVRECEGRYLLLDGRSKRVTLVVPSGLPRPLLNVVLKGLFEGLQAATITLMPSPVMACVGAGLRSALVVDVGWFETTVTAICEFREVECRRSIRAGKLLHEEFSNLLEEELGKSEQQIKHQFGFEEVEEVMTRVGWCRPLNPPTTEEEINSKIINTTLANSETYTTLDIPFSRLADPAETALLGSKTPKVDIDDHDLPLHQLMYTSLLHLPIDIRRICMTRILFTGGVSQLPGLKRRVYQELDALVAEKGWNLVKNYGSATGKKRPLRERSANLPTPSTSPLEVHAVKHIDRDHSSSISTKDTPTTLSLPPHLQPQESDPISEKLSRLTLSQSTTTPSLTTAPTKPQICILKTLGPWAGASLLSNLRIRGASSGKGGGVSKYVFFCCSLAVYPQFRRG</sequence>
<dbReference type="PANTHER" id="PTHR11937">
    <property type="entry name" value="ACTIN"/>
    <property type="match status" value="1"/>
</dbReference>
<protein>
    <submittedName>
        <fullName evidence="3">Actin-like ATPase domain-containing protein</fullName>
    </submittedName>
</protein>
<name>A0A9P4NM58_9PEZI</name>
<gene>
    <name evidence="3" type="ORF">EJ08DRAFT_357481</name>
</gene>